<dbReference type="Pfam" id="PF07738">
    <property type="entry name" value="Sad1_UNC"/>
    <property type="match status" value="1"/>
</dbReference>
<name>A0AA35QR83_GEOBA</name>
<gene>
    <name evidence="10" type="ORF">GBAR_LOCUS51</name>
</gene>
<keyword evidence="4 6" id="KW-0175">Coiled coil</keyword>
<keyword evidence="3 8" id="KW-1133">Transmembrane helix</keyword>
<dbReference type="GO" id="GO:0034993">
    <property type="term" value="C:meiotic nuclear membrane microtubule tethering complex"/>
    <property type="evidence" value="ECO:0007669"/>
    <property type="project" value="TreeGrafter"/>
</dbReference>
<evidence type="ECO:0000313" key="11">
    <source>
        <dbReference type="Proteomes" id="UP001174909"/>
    </source>
</evidence>
<feature type="region of interest" description="Disordered" evidence="7">
    <location>
        <begin position="1"/>
        <end position="47"/>
    </location>
</feature>
<sequence length="711" mass="78783">MASRRKSKRRLEELQEPQGDVRRSPRLRERYSRERSEGPALLTVTQSVTSRPALSGYMKELEQQNASILNESGQSVPAYFDLGQDDTGSRHSGDSREEIDAVSGQPFGTPDPQHLYGLDESEDEDFESQTRSVSPPPATPSREGDRRGVLGMVVGGVVSVLFKLGSLLYLTATAVLCLDVIILHRCYMVFTAVTCWSTHAASRPWLRFWVLPVVLISLIAAMIGGGLVPTTADSPQFNITGADLDRLRSEIAASIRSTLSKDVHHHVAEHVDKVVKEWVESRLTEERNASQEGLQQLRTESDQKGIELSRVLSEVESQETRLVEMWNQSQSTFITEAIALQMVQLHIQQQLNSAKQEWLKLVPQEMSSVTESVDSLRKELSARDNQLSKKLLALERLVEDNNTTATESLLQLILELQTASASISDLTKGADSQTSQLASIKSEVARLKSVEEEERKEVVERLESLEGARLGREDLATAFQEEMEKSVGSDTSVLWLWLSQELEKAGEERAVSTSGLTRKEVEQLIRTALATYSADRIAKFDYSLENSGGVVVSSSDTYPPALETYSLMGVPLWTVPSSPKAIIQPGVYPGDCWAMNGVTGYALIRLKEAVVVTGVTVEHIPKDLTPSGSLTSAPREFRILGKNETELVHEGETLGQFTYTIDGTPIQEFPVRDEGKAYTHILFDFLSNHGNELYTCVYRVRVHGHPVSPST</sequence>
<evidence type="ECO:0000256" key="5">
    <source>
        <dbReference type="ARBA" id="ARBA00023136"/>
    </source>
</evidence>
<evidence type="ECO:0000256" key="2">
    <source>
        <dbReference type="ARBA" id="ARBA00022692"/>
    </source>
</evidence>
<comment type="caution">
    <text evidence="10">The sequence shown here is derived from an EMBL/GenBank/DDBJ whole genome shotgun (WGS) entry which is preliminary data.</text>
</comment>
<dbReference type="PANTHER" id="PTHR12911">
    <property type="entry name" value="SAD1/UNC-84-LIKE PROTEIN-RELATED"/>
    <property type="match status" value="1"/>
</dbReference>
<accession>A0AA35QR83</accession>
<dbReference type="Proteomes" id="UP001174909">
    <property type="component" value="Unassembled WGS sequence"/>
</dbReference>
<evidence type="ECO:0000256" key="3">
    <source>
        <dbReference type="ARBA" id="ARBA00022989"/>
    </source>
</evidence>
<dbReference type="AlphaFoldDB" id="A0AA35QR83"/>
<feature type="coiled-coil region" evidence="6">
    <location>
        <begin position="437"/>
        <end position="468"/>
    </location>
</feature>
<comment type="subcellular location">
    <subcellularLocation>
        <location evidence="1">Membrane</location>
    </subcellularLocation>
</comment>
<dbReference type="InterPro" id="IPR045119">
    <property type="entry name" value="SUN1-5"/>
</dbReference>
<feature type="transmembrane region" description="Helical" evidence="8">
    <location>
        <begin position="149"/>
        <end position="170"/>
    </location>
</feature>
<evidence type="ECO:0000256" key="1">
    <source>
        <dbReference type="ARBA" id="ARBA00004370"/>
    </source>
</evidence>
<dbReference type="FunFam" id="2.60.120.260:FF:000009">
    <property type="entry name" value="SUN domain-containing protein 1 isoform X1"/>
    <property type="match status" value="1"/>
</dbReference>
<evidence type="ECO:0000313" key="10">
    <source>
        <dbReference type="EMBL" id="CAI7988781.1"/>
    </source>
</evidence>
<evidence type="ECO:0000256" key="7">
    <source>
        <dbReference type="SAM" id="MobiDB-lite"/>
    </source>
</evidence>
<keyword evidence="5 8" id="KW-0472">Membrane</keyword>
<dbReference type="InterPro" id="IPR012919">
    <property type="entry name" value="SUN_dom"/>
</dbReference>
<feature type="domain" description="SUN" evidence="9">
    <location>
        <begin position="548"/>
        <end position="707"/>
    </location>
</feature>
<keyword evidence="11" id="KW-1185">Reference proteome</keyword>
<dbReference type="PANTHER" id="PTHR12911:SF8">
    <property type="entry name" value="KLAROID PROTEIN-RELATED"/>
    <property type="match status" value="1"/>
</dbReference>
<keyword evidence="2 8" id="KW-0812">Transmembrane</keyword>
<feature type="region of interest" description="Disordered" evidence="7">
    <location>
        <begin position="77"/>
        <end position="146"/>
    </location>
</feature>
<dbReference type="Gene3D" id="2.60.120.260">
    <property type="entry name" value="Galactose-binding domain-like"/>
    <property type="match status" value="1"/>
</dbReference>
<feature type="compositionally biased region" description="Basic and acidic residues" evidence="7">
    <location>
        <begin position="87"/>
        <end position="99"/>
    </location>
</feature>
<feature type="transmembrane region" description="Helical" evidence="8">
    <location>
        <begin position="182"/>
        <end position="201"/>
    </location>
</feature>
<evidence type="ECO:0000259" key="9">
    <source>
        <dbReference type="PROSITE" id="PS51469"/>
    </source>
</evidence>
<dbReference type="EMBL" id="CASHTH010000008">
    <property type="protein sequence ID" value="CAI7988781.1"/>
    <property type="molecule type" value="Genomic_DNA"/>
</dbReference>
<feature type="transmembrane region" description="Helical" evidence="8">
    <location>
        <begin position="208"/>
        <end position="228"/>
    </location>
</feature>
<reference evidence="10" key="1">
    <citation type="submission" date="2023-03" db="EMBL/GenBank/DDBJ databases">
        <authorList>
            <person name="Steffen K."/>
            <person name="Cardenas P."/>
        </authorList>
    </citation>
    <scope>NUCLEOTIDE SEQUENCE</scope>
</reference>
<organism evidence="10 11">
    <name type="scientific">Geodia barretti</name>
    <name type="common">Barrett's horny sponge</name>
    <dbReference type="NCBI Taxonomy" id="519541"/>
    <lineage>
        <taxon>Eukaryota</taxon>
        <taxon>Metazoa</taxon>
        <taxon>Porifera</taxon>
        <taxon>Demospongiae</taxon>
        <taxon>Heteroscleromorpha</taxon>
        <taxon>Tetractinellida</taxon>
        <taxon>Astrophorina</taxon>
        <taxon>Geodiidae</taxon>
        <taxon>Geodia</taxon>
    </lineage>
</organism>
<dbReference type="GO" id="GO:0043495">
    <property type="term" value="F:protein-membrane adaptor activity"/>
    <property type="evidence" value="ECO:0007669"/>
    <property type="project" value="TreeGrafter"/>
</dbReference>
<feature type="compositionally biased region" description="Basic and acidic residues" evidence="7">
    <location>
        <begin position="19"/>
        <end position="37"/>
    </location>
</feature>
<evidence type="ECO:0000256" key="6">
    <source>
        <dbReference type="SAM" id="Coils"/>
    </source>
</evidence>
<proteinExistence type="predicted"/>
<evidence type="ECO:0000256" key="8">
    <source>
        <dbReference type="SAM" id="Phobius"/>
    </source>
</evidence>
<protein>
    <submittedName>
        <fullName evidence="10">SUN domain-containing protein 2</fullName>
    </submittedName>
</protein>
<evidence type="ECO:0000256" key="4">
    <source>
        <dbReference type="ARBA" id="ARBA00023054"/>
    </source>
</evidence>
<dbReference type="PROSITE" id="PS51469">
    <property type="entry name" value="SUN"/>
    <property type="match status" value="1"/>
</dbReference>